<accession>A0ABP6BJW3</accession>
<evidence type="ECO:0000313" key="2">
    <source>
        <dbReference type="Proteomes" id="UP001500274"/>
    </source>
</evidence>
<sequence>MRWERFFEDLQGQFDAEWEAERAVLDTEAERLRLSRVTLRERLLVLARTDETQRPDLVVDLVAADALTGVLIAVGADWMGLEVQRRSVLVPVAAVAAVGVGEGDLLRAARPHPSPRVGVSERMGIGFVLRDLARRRVPVTMQVGTRAVAGTIDRAGADHLDLAMHDIDEPRRSATVRGYRLIPFTALSWVRWEGADVL</sequence>
<name>A0ABP6BJW3_9MICO</name>
<dbReference type="EMBL" id="BAAARI010000002">
    <property type="protein sequence ID" value="GAA2567272.1"/>
    <property type="molecule type" value="Genomic_DNA"/>
</dbReference>
<gene>
    <name evidence="1" type="ORF">GCM10009862_02450</name>
</gene>
<reference evidence="2" key="1">
    <citation type="journal article" date="2019" name="Int. J. Syst. Evol. Microbiol.">
        <title>The Global Catalogue of Microorganisms (GCM) 10K type strain sequencing project: providing services to taxonomists for standard genome sequencing and annotation.</title>
        <authorList>
            <consortium name="The Broad Institute Genomics Platform"/>
            <consortium name="The Broad Institute Genome Sequencing Center for Infectious Disease"/>
            <person name="Wu L."/>
            <person name="Ma J."/>
        </authorList>
    </citation>
    <scope>NUCLEOTIDE SEQUENCE [LARGE SCALE GENOMIC DNA]</scope>
    <source>
        <strain evidence="2">JCM 16365</strain>
    </source>
</reference>
<dbReference type="Proteomes" id="UP001500274">
    <property type="component" value="Unassembled WGS sequence"/>
</dbReference>
<comment type="caution">
    <text evidence="1">The sequence shown here is derived from an EMBL/GenBank/DDBJ whole genome shotgun (WGS) entry which is preliminary data.</text>
</comment>
<dbReference type="RefSeq" id="WP_344226108.1">
    <property type="nucleotide sequence ID" value="NZ_BAAARI010000002.1"/>
</dbReference>
<keyword evidence="2" id="KW-1185">Reference proteome</keyword>
<organism evidence="1 2">
    <name type="scientific">Microbacterium binotii</name>
    <dbReference type="NCBI Taxonomy" id="462710"/>
    <lineage>
        <taxon>Bacteria</taxon>
        <taxon>Bacillati</taxon>
        <taxon>Actinomycetota</taxon>
        <taxon>Actinomycetes</taxon>
        <taxon>Micrococcales</taxon>
        <taxon>Microbacteriaceae</taxon>
        <taxon>Microbacterium</taxon>
    </lineage>
</organism>
<protein>
    <submittedName>
        <fullName evidence="1">Uncharacterized protein</fullName>
    </submittedName>
</protein>
<proteinExistence type="predicted"/>
<evidence type="ECO:0000313" key="1">
    <source>
        <dbReference type="EMBL" id="GAA2567272.1"/>
    </source>
</evidence>